<dbReference type="EMBL" id="JAPFFF010000005">
    <property type="protein sequence ID" value="KAK8888617.1"/>
    <property type="molecule type" value="Genomic_DNA"/>
</dbReference>
<dbReference type="PROSITE" id="PS50237">
    <property type="entry name" value="HECT"/>
    <property type="match status" value="1"/>
</dbReference>
<dbReference type="SUPFAM" id="SSF56204">
    <property type="entry name" value="Hect, E3 ligase catalytic domain"/>
    <property type="match status" value="1"/>
</dbReference>
<proteinExistence type="predicted"/>
<organism evidence="8 9">
    <name type="scientific">Tritrichomonas musculus</name>
    <dbReference type="NCBI Taxonomy" id="1915356"/>
    <lineage>
        <taxon>Eukaryota</taxon>
        <taxon>Metamonada</taxon>
        <taxon>Parabasalia</taxon>
        <taxon>Tritrichomonadida</taxon>
        <taxon>Tritrichomonadidae</taxon>
        <taxon>Tritrichomonas</taxon>
    </lineage>
</organism>
<evidence type="ECO:0000256" key="6">
    <source>
        <dbReference type="PROSITE-ProRule" id="PRU00104"/>
    </source>
</evidence>
<evidence type="ECO:0000313" key="9">
    <source>
        <dbReference type="Proteomes" id="UP001470230"/>
    </source>
</evidence>
<keyword evidence="9" id="KW-1185">Reference proteome</keyword>
<comment type="caution">
    <text evidence="8">The sequence shown here is derived from an EMBL/GenBank/DDBJ whole genome shotgun (WGS) entry which is preliminary data.</text>
</comment>
<dbReference type="Gene3D" id="3.90.1750.10">
    <property type="entry name" value="Hect, E3 ligase catalytic domains"/>
    <property type="match status" value="1"/>
</dbReference>
<dbReference type="PANTHER" id="PTHR11254">
    <property type="entry name" value="HECT DOMAIN UBIQUITIN-PROTEIN LIGASE"/>
    <property type="match status" value="1"/>
</dbReference>
<dbReference type="InterPro" id="IPR050409">
    <property type="entry name" value="E3_ubiq-protein_ligase"/>
</dbReference>
<dbReference type="InterPro" id="IPR035983">
    <property type="entry name" value="Hect_E3_ubiquitin_ligase"/>
</dbReference>
<gene>
    <name evidence="8" type="ORF">M9Y10_033348</name>
</gene>
<keyword evidence="4" id="KW-0808">Transferase</keyword>
<accession>A0ABR2KDV0</accession>
<comment type="pathway">
    <text evidence="2">Protein modification; protein ubiquitination.</text>
</comment>
<dbReference type="Proteomes" id="UP001470230">
    <property type="component" value="Unassembled WGS sequence"/>
</dbReference>
<evidence type="ECO:0000256" key="1">
    <source>
        <dbReference type="ARBA" id="ARBA00000885"/>
    </source>
</evidence>
<dbReference type="PANTHER" id="PTHR11254:SF444">
    <property type="entry name" value="HECT DOMAIN CONTAINING UBIQUITIN LIGASE"/>
    <property type="match status" value="1"/>
</dbReference>
<evidence type="ECO:0000256" key="4">
    <source>
        <dbReference type="ARBA" id="ARBA00022679"/>
    </source>
</evidence>
<sequence length="177" mass="20795">MALATRPYTILSGNQIIREMVCHIEKFAQFNRLKGFPLSIFLFKNERVCSLFDRETEINHLLLKHETLLDFPSFVTIDFKRTIQARISAIVKYTRFHGFFTTPFLIIKVHRDNHLRETLNFLSDKSESELQKPLRISFHGERGDDSGGLTREFFQIISKEIFSPDIGMFEVVNNIFY</sequence>
<evidence type="ECO:0000256" key="2">
    <source>
        <dbReference type="ARBA" id="ARBA00004906"/>
    </source>
</evidence>
<reference evidence="8 9" key="1">
    <citation type="submission" date="2024-04" db="EMBL/GenBank/DDBJ databases">
        <title>Tritrichomonas musculus Genome.</title>
        <authorList>
            <person name="Alves-Ferreira E."/>
            <person name="Grigg M."/>
            <person name="Lorenzi H."/>
            <person name="Galac M."/>
        </authorList>
    </citation>
    <scope>NUCLEOTIDE SEQUENCE [LARGE SCALE GENOMIC DNA]</scope>
    <source>
        <strain evidence="8 9">EAF2021</strain>
    </source>
</reference>
<dbReference type="EC" id="2.3.2.26" evidence="3"/>
<evidence type="ECO:0000313" key="8">
    <source>
        <dbReference type="EMBL" id="KAK8888617.1"/>
    </source>
</evidence>
<protein>
    <recommendedName>
        <fullName evidence="3">HECT-type E3 ubiquitin transferase</fullName>
        <ecNumber evidence="3">2.3.2.26</ecNumber>
    </recommendedName>
</protein>
<keyword evidence="5 6" id="KW-0833">Ubl conjugation pathway</keyword>
<evidence type="ECO:0000259" key="7">
    <source>
        <dbReference type="PROSITE" id="PS50237"/>
    </source>
</evidence>
<name>A0ABR2KDV0_9EUKA</name>
<evidence type="ECO:0000256" key="5">
    <source>
        <dbReference type="ARBA" id="ARBA00022786"/>
    </source>
</evidence>
<feature type="domain" description="HECT" evidence="7">
    <location>
        <begin position="126"/>
        <end position="177"/>
    </location>
</feature>
<evidence type="ECO:0000256" key="3">
    <source>
        <dbReference type="ARBA" id="ARBA00012485"/>
    </source>
</evidence>
<comment type="caution">
    <text evidence="6">Lacks conserved residue(s) required for the propagation of feature annotation.</text>
</comment>
<dbReference type="InterPro" id="IPR000569">
    <property type="entry name" value="HECT_dom"/>
</dbReference>
<comment type="catalytic activity">
    <reaction evidence="1">
        <text>S-ubiquitinyl-[E2 ubiquitin-conjugating enzyme]-L-cysteine + [acceptor protein]-L-lysine = [E2 ubiquitin-conjugating enzyme]-L-cysteine + N(6)-ubiquitinyl-[acceptor protein]-L-lysine.</text>
        <dbReference type="EC" id="2.3.2.26"/>
    </reaction>
</comment>